<feature type="domain" description="Pyruvate kinase C-terminal" evidence="18">
    <location>
        <begin position="356"/>
        <end position="452"/>
    </location>
</feature>
<dbReference type="PRINTS" id="PR01050">
    <property type="entry name" value="PYRUVTKNASE"/>
</dbReference>
<dbReference type="UniPathway" id="UPA00109">
    <property type="reaction ID" value="UER00188"/>
</dbReference>
<evidence type="ECO:0000256" key="3">
    <source>
        <dbReference type="ARBA" id="ARBA00004997"/>
    </source>
</evidence>
<evidence type="ECO:0000256" key="15">
    <source>
        <dbReference type="NCBIfam" id="TIGR01064"/>
    </source>
</evidence>
<accession>A0A2A5CCC5</accession>
<dbReference type="GO" id="GO:0005524">
    <property type="term" value="F:ATP binding"/>
    <property type="evidence" value="ECO:0007669"/>
    <property type="project" value="UniProtKB-KW"/>
</dbReference>
<evidence type="ECO:0000313" key="19">
    <source>
        <dbReference type="EMBL" id="PCJ41178.1"/>
    </source>
</evidence>
<dbReference type="NCBIfam" id="TIGR01064">
    <property type="entry name" value="pyruv_kin"/>
    <property type="match status" value="1"/>
</dbReference>
<dbReference type="Gene3D" id="3.40.1380.20">
    <property type="entry name" value="Pyruvate kinase, C-terminal domain"/>
    <property type="match status" value="1"/>
</dbReference>
<dbReference type="InterPro" id="IPR040442">
    <property type="entry name" value="Pyrv_kinase-like_dom_sf"/>
</dbReference>
<comment type="similarity">
    <text evidence="4 16">Belongs to the pyruvate kinase family.</text>
</comment>
<evidence type="ECO:0000256" key="10">
    <source>
        <dbReference type="ARBA" id="ARBA00022777"/>
    </source>
</evidence>
<keyword evidence="12 16" id="KW-0460">Magnesium</keyword>
<evidence type="ECO:0000256" key="2">
    <source>
        <dbReference type="ARBA" id="ARBA00001958"/>
    </source>
</evidence>
<dbReference type="Gene3D" id="2.40.33.10">
    <property type="entry name" value="PK beta-barrel domain-like"/>
    <property type="match status" value="1"/>
</dbReference>
<evidence type="ECO:0000256" key="5">
    <source>
        <dbReference type="ARBA" id="ARBA00012142"/>
    </source>
</evidence>
<dbReference type="InterPro" id="IPR015793">
    <property type="entry name" value="Pyrv_Knase_brl"/>
</dbReference>
<dbReference type="InterPro" id="IPR015795">
    <property type="entry name" value="Pyrv_Knase_C"/>
</dbReference>
<evidence type="ECO:0000259" key="17">
    <source>
        <dbReference type="Pfam" id="PF00224"/>
    </source>
</evidence>
<dbReference type="InterPro" id="IPR015806">
    <property type="entry name" value="Pyrv_Knase_insert_dom_sf"/>
</dbReference>
<evidence type="ECO:0000256" key="14">
    <source>
        <dbReference type="ARBA" id="ARBA00023317"/>
    </source>
</evidence>
<dbReference type="NCBIfam" id="NF004491">
    <property type="entry name" value="PRK05826.1"/>
    <property type="match status" value="1"/>
</dbReference>
<dbReference type="FunFam" id="3.20.20.60:FF:000025">
    <property type="entry name" value="Pyruvate kinase"/>
    <property type="match status" value="1"/>
</dbReference>
<evidence type="ECO:0000259" key="18">
    <source>
        <dbReference type="Pfam" id="PF02887"/>
    </source>
</evidence>
<dbReference type="AlphaFoldDB" id="A0A2A5CCC5"/>
<dbReference type="InterPro" id="IPR011037">
    <property type="entry name" value="Pyrv_Knase-like_insert_dom_sf"/>
</dbReference>
<comment type="caution">
    <text evidence="19">The sequence shown here is derived from an EMBL/GenBank/DDBJ whole genome shotgun (WGS) entry which is preliminary data.</text>
</comment>
<keyword evidence="9" id="KW-0547">Nucleotide-binding</keyword>
<dbReference type="Pfam" id="PF02887">
    <property type="entry name" value="PK_C"/>
    <property type="match status" value="1"/>
</dbReference>
<dbReference type="PANTHER" id="PTHR11817">
    <property type="entry name" value="PYRUVATE KINASE"/>
    <property type="match status" value="1"/>
</dbReference>
<keyword evidence="7 16" id="KW-0808">Transferase</keyword>
<keyword evidence="14 19" id="KW-0670">Pyruvate</keyword>
<dbReference type="GO" id="GO:0030955">
    <property type="term" value="F:potassium ion binding"/>
    <property type="evidence" value="ECO:0007669"/>
    <property type="project" value="UniProtKB-UniRule"/>
</dbReference>
<evidence type="ECO:0000256" key="6">
    <source>
        <dbReference type="ARBA" id="ARBA00018587"/>
    </source>
</evidence>
<evidence type="ECO:0000256" key="11">
    <source>
        <dbReference type="ARBA" id="ARBA00022840"/>
    </source>
</evidence>
<dbReference type="GO" id="GO:0016301">
    <property type="term" value="F:kinase activity"/>
    <property type="evidence" value="ECO:0007669"/>
    <property type="project" value="UniProtKB-KW"/>
</dbReference>
<comment type="cofactor">
    <cofactor evidence="2">
        <name>K(+)</name>
        <dbReference type="ChEBI" id="CHEBI:29103"/>
    </cofactor>
</comment>
<keyword evidence="13 16" id="KW-0324">Glycolysis</keyword>
<organism evidence="19 20">
    <name type="scientific">SAR86 cluster bacterium</name>
    <dbReference type="NCBI Taxonomy" id="2030880"/>
    <lineage>
        <taxon>Bacteria</taxon>
        <taxon>Pseudomonadati</taxon>
        <taxon>Pseudomonadota</taxon>
        <taxon>Gammaproteobacteria</taxon>
        <taxon>SAR86 cluster</taxon>
    </lineage>
</organism>
<dbReference type="Pfam" id="PF00224">
    <property type="entry name" value="PK"/>
    <property type="match status" value="1"/>
</dbReference>
<evidence type="ECO:0000256" key="13">
    <source>
        <dbReference type="ARBA" id="ARBA00023152"/>
    </source>
</evidence>
<keyword evidence="11" id="KW-0067">ATP-binding</keyword>
<dbReference type="InterPro" id="IPR001697">
    <property type="entry name" value="Pyr_Knase"/>
</dbReference>
<feature type="domain" description="Pyruvate kinase barrel" evidence="17">
    <location>
        <begin position="1"/>
        <end position="326"/>
    </location>
</feature>
<dbReference type="FunFam" id="2.40.33.10:FF:000001">
    <property type="entry name" value="Pyruvate kinase"/>
    <property type="match status" value="1"/>
</dbReference>
<evidence type="ECO:0000256" key="8">
    <source>
        <dbReference type="ARBA" id="ARBA00022723"/>
    </source>
</evidence>
<dbReference type="SUPFAM" id="SSF51621">
    <property type="entry name" value="Phosphoenolpyruvate/pyruvate domain"/>
    <property type="match status" value="1"/>
</dbReference>
<protein>
    <recommendedName>
        <fullName evidence="6 15">Pyruvate kinase</fullName>
        <ecNumber evidence="5 15">2.7.1.40</ecNumber>
    </recommendedName>
</protein>
<reference evidence="20" key="1">
    <citation type="submission" date="2017-08" db="EMBL/GenBank/DDBJ databases">
        <title>A dynamic microbial community with high functional redundancy inhabits the cold, oxic subseafloor aquifer.</title>
        <authorList>
            <person name="Tully B.J."/>
            <person name="Wheat C.G."/>
            <person name="Glazer B.T."/>
            <person name="Huber J.A."/>
        </authorList>
    </citation>
    <scope>NUCLEOTIDE SEQUENCE [LARGE SCALE GENOMIC DNA]</scope>
</reference>
<name>A0A2A5CCC5_9GAMM</name>
<keyword evidence="10 16" id="KW-0418">Kinase</keyword>
<dbReference type="Gene3D" id="3.20.20.60">
    <property type="entry name" value="Phosphoenolpyruvate-binding domains"/>
    <property type="match status" value="1"/>
</dbReference>
<dbReference type="EMBL" id="NVWI01000006">
    <property type="protein sequence ID" value="PCJ41178.1"/>
    <property type="molecule type" value="Genomic_DNA"/>
</dbReference>
<dbReference type="Proteomes" id="UP000228987">
    <property type="component" value="Unassembled WGS sequence"/>
</dbReference>
<evidence type="ECO:0000256" key="1">
    <source>
        <dbReference type="ARBA" id="ARBA00001946"/>
    </source>
</evidence>
<evidence type="ECO:0000256" key="4">
    <source>
        <dbReference type="ARBA" id="ARBA00008663"/>
    </source>
</evidence>
<evidence type="ECO:0000256" key="12">
    <source>
        <dbReference type="ARBA" id="ARBA00022842"/>
    </source>
</evidence>
<comment type="pathway">
    <text evidence="3 16">Carbohydrate degradation; glycolysis; pyruvate from D-glyceraldehyde 3-phosphate: step 5/5.</text>
</comment>
<comment type="catalytic activity">
    <reaction evidence="16">
        <text>pyruvate + ATP = phosphoenolpyruvate + ADP + H(+)</text>
        <dbReference type="Rhea" id="RHEA:18157"/>
        <dbReference type="ChEBI" id="CHEBI:15361"/>
        <dbReference type="ChEBI" id="CHEBI:15378"/>
        <dbReference type="ChEBI" id="CHEBI:30616"/>
        <dbReference type="ChEBI" id="CHEBI:58702"/>
        <dbReference type="ChEBI" id="CHEBI:456216"/>
        <dbReference type="EC" id="2.7.1.40"/>
    </reaction>
</comment>
<evidence type="ECO:0000256" key="9">
    <source>
        <dbReference type="ARBA" id="ARBA00022741"/>
    </source>
</evidence>
<keyword evidence="8" id="KW-0479">Metal-binding</keyword>
<evidence type="ECO:0000313" key="20">
    <source>
        <dbReference type="Proteomes" id="UP000228987"/>
    </source>
</evidence>
<dbReference type="InterPro" id="IPR036918">
    <property type="entry name" value="Pyrv_Knase_C_sf"/>
</dbReference>
<comment type="cofactor">
    <cofactor evidence="1">
        <name>Mg(2+)</name>
        <dbReference type="ChEBI" id="CHEBI:18420"/>
    </cofactor>
</comment>
<dbReference type="InterPro" id="IPR015813">
    <property type="entry name" value="Pyrv/PenolPyrv_kinase-like_dom"/>
</dbReference>
<gene>
    <name evidence="19" type="primary">pyk</name>
    <name evidence="19" type="ORF">COA71_09040</name>
</gene>
<proteinExistence type="inferred from homology"/>
<dbReference type="GO" id="GO:0004743">
    <property type="term" value="F:pyruvate kinase activity"/>
    <property type="evidence" value="ECO:0007669"/>
    <property type="project" value="UniProtKB-UniRule"/>
</dbReference>
<evidence type="ECO:0000256" key="16">
    <source>
        <dbReference type="RuleBase" id="RU000504"/>
    </source>
</evidence>
<evidence type="ECO:0000256" key="7">
    <source>
        <dbReference type="ARBA" id="ARBA00022679"/>
    </source>
</evidence>
<dbReference type="SUPFAM" id="SSF50800">
    <property type="entry name" value="PK beta-barrel domain-like"/>
    <property type="match status" value="1"/>
</dbReference>
<dbReference type="EC" id="2.7.1.40" evidence="5 15"/>
<dbReference type="SUPFAM" id="SSF52935">
    <property type="entry name" value="PK C-terminal domain-like"/>
    <property type="match status" value="1"/>
</dbReference>
<sequence length="470" mass="52331">MRKTKIICTLGPATSNYETLQQMHEAGMDIIRLNMSHARHKWVDRMIEHVVELNKHSAFPVGILLDTQGPEIRTGVLENDMDLKTGDEISITVRDGVDVEESSIRINYDELIDAVNVGDKITVDNGLINLEVLEKNNPILRCKILDGGKLGSKKHVNLPGIRVNLPAITNKDKEDILYGLKHELDYIALSFVREAKDVLELRELIGKNYPEKLSTVKIIAKIEDQQGVQNLEEIIQVSDGIMVARGDLGVEIDLAELPTVQRNIVRLCARHGKRVIVATHLLESMIENPIPTRAEVTDVANAVYEGADAIMLSGETTIGKHPVRCVKQLDAIARATEKQPGLKLTDELIKSSDKEHLAATAVELAEDLNAKGIVVVTRHGIMANYVTNCHPETSPIFAFTNIGITRRLMTLNRYVYPFKIEFREDPEETLSLAFQQLKDKAGFVSKDKVVVISDLLIDKDSVGIQIRSLP</sequence>
<dbReference type="GO" id="GO:0000287">
    <property type="term" value="F:magnesium ion binding"/>
    <property type="evidence" value="ECO:0007669"/>
    <property type="project" value="UniProtKB-UniRule"/>
</dbReference>